<dbReference type="InterPro" id="IPR013858">
    <property type="entry name" value="Peptidase_M10B_C"/>
</dbReference>
<dbReference type="InterPro" id="IPR034033">
    <property type="entry name" value="Serralysin-like"/>
</dbReference>
<keyword evidence="7" id="KW-0677">Repeat</keyword>
<accession>A0A8B2NMI1</accession>
<evidence type="ECO:0000256" key="2">
    <source>
        <dbReference type="ARBA" id="ARBA00004613"/>
    </source>
</evidence>
<dbReference type="SUPFAM" id="SSF55486">
    <property type="entry name" value="Metalloproteases ('zincins'), catalytic domain"/>
    <property type="match status" value="1"/>
</dbReference>
<feature type="region of interest" description="Disordered" evidence="10">
    <location>
        <begin position="566"/>
        <end position="589"/>
    </location>
</feature>
<comment type="cofactor">
    <cofactor evidence="1">
        <name>Ca(2+)</name>
        <dbReference type="ChEBI" id="CHEBI:29108"/>
    </cofactor>
</comment>
<feature type="compositionally biased region" description="Polar residues" evidence="10">
    <location>
        <begin position="528"/>
        <end position="539"/>
    </location>
</feature>
<dbReference type="Pfam" id="PF00353">
    <property type="entry name" value="HemolysinCabind"/>
    <property type="match status" value="7"/>
</dbReference>
<dbReference type="PANTHER" id="PTHR38340:SF1">
    <property type="entry name" value="S-LAYER PROTEIN"/>
    <property type="match status" value="1"/>
</dbReference>
<dbReference type="OrthoDB" id="733404at2"/>
<dbReference type="SUPFAM" id="SSF51120">
    <property type="entry name" value="beta-Roll"/>
    <property type="match status" value="4"/>
</dbReference>
<evidence type="ECO:0000256" key="6">
    <source>
        <dbReference type="ARBA" id="ARBA00022723"/>
    </source>
</evidence>
<dbReference type="PROSITE" id="PS00330">
    <property type="entry name" value="HEMOLYSIN_CALCIUM"/>
    <property type="match status" value="4"/>
</dbReference>
<keyword evidence="5" id="KW-0645">Protease</keyword>
<dbReference type="InterPro" id="IPR006026">
    <property type="entry name" value="Peptidase_Metallo"/>
</dbReference>
<evidence type="ECO:0000256" key="1">
    <source>
        <dbReference type="ARBA" id="ARBA00001913"/>
    </source>
</evidence>
<reference evidence="12 13" key="1">
    <citation type="submission" date="2018-05" db="EMBL/GenBank/DDBJ databases">
        <title>Acuticoccus sediminis sp. nov., isolated from deep-sea sediment of Indian Ocean.</title>
        <authorList>
            <person name="Liu X."/>
            <person name="Lai Q."/>
            <person name="Du Y."/>
            <person name="Sun F."/>
            <person name="Zhang X."/>
            <person name="Wang S."/>
            <person name="Shao Z."/>
        </authorList>
    </citation>
    <scope>NUCLEOTIDE SEQUENCE [LARGE SCALE GENOMIC DNA]</scope>
    <source>
        <strain evidence="12 13">PTG4-2</strain>
    </source>
</reference>
<dbReference type="GO" id="GO:0005615">
    <property type="term" value="C:extracellular space"/>
    <property type="evidence" value="ECO:0007669"/>
    <property type="project" value="InterPro"/>
</dbReference>
<dbReference type="InterPro" id="IPR001343">
    <property type="entry name" value="Hemolysn_Ca-bd"/>
</dbReference>
<comment type="caution">
    <text evidence="12">The sequence shown here is derived from an EMBL/GenBank/DDBJ whole genome shotgun (WGS) entry which is preliminary data.</text>
</comment>
<gene>
    <name evidence="12" type="ORF">DLJ53_25650</name>
</gene>
<evidence type="ECO:0000256" key="8">
    <source>
        <dbReference type="ARBA" id="ARBA00022801"/>
    </source>
</evidence>
<dbReference type="InterPro" id="IPR024079">
    <property type="entry name" value="MetalloPept_cat_dom_sf"/>
</dbReference>
<dbReference type="GO" id="GO:0031012">
    <property type="term" value="C:extracellular matrix"/>
    <property type="evidence" value="ECO:0007669"/>
    <property type="project" value="InterPro"/>
</dbReference>
<feature type="region of interest" description="Disordered" evidence="10">
    <location>
        <begin position="674"/>
        <end position="693"/>
    </location>
</feature>
<dbReference type="Gene3D" id="3.40.390.10">
    <property type="entry name" value="Collagenase (Catalytic Domain)"/>
    <property type="match status" value="1"/>
</dbReference>
<evidence type="ECO:0000313" key="13">
    <source>
        <dbReference type="Proteomes" id="UP000249590"/>
    </source>
</evidence>
<dbReference type="PANTHER" id="PTHR38340">
    <property type="entry name" value="S-LAYER PROTEIN"/>
    <property type="match status" value="1"/>
</dbReference>
<keyword evidence="13" id="KW-1185">Reference proteome</keyword>
<dbReference type="GO" id="GO:0008270">
    <property type="term" value="F:zinc ion binding"/>
    <property type="evidence" value="ECO:0007669"/>
    <property type="project" value="InterPro"/>
</dbReference>
<dbReference type="InterPro" id="IPR001818">
    <property type="entry name" value="Pept_M10_metallopeptidase"/>
</dbReference>
<proteinExistence type="inferred from homology"/>
<keyword evidence="8" id="KW-0378">Hydrolase</keyword>
<organism evidence="12 13">
    <name type="scientific">Acuticoccus sediminis</name>
    <dbReference type="NCBI Taxonomy" id="2184697"/>
    <lineage>
        <taxon>Bacteria</taxon>
        <taxon>Pseudomonadati</taxon>
        <taxon>Pseudomonadota</taxon>
        <taxon>Alphaproteobacteria</taxon>
        <taxon>Hyphomicrobiales</taxon>
        <taxon>Amorphaceae</taxon>
        <taxon>Acuticoccus</taxon>
    </lineage>
</organism>
<dbReference type="InterPro" id="IPR018511">
    <property type="entry name" value="Hemolysin-typ_Ca-bd_CS"/>
</dbReference>
<evidence type="ECO:0000256" key="5">
    <source>
        <dbReference type="ARBA" id="ARBA00022670"/>
    </source>
</evidence>
<dbReference type="InterPro" id="IPR050557">
    <property type="entry name" value="RTX_toxin/Mannuronan_C5-epim"/>
</dbReference>
<dbReference type="EMBL" id="QHHQ01000006">
    <property type="protein sequence ID" value="RAH99014.1"/>
    <property type="molecule type" value="Genomic_DNA"/>
</dbReference>
<feature type="region of interest" description="Disordered" evidence="10">
    <location>
        <begin position="501"/>
        <end position="539"/>
    </location>
</feature>
<feature type="region of interest" description="Disordered" evidence="10">
    <location>
        <begin position="619"/>
        <end position="669"/>
    </location>
</feature>
<sequence>MAGTATPTNGPSSGNTWLSGLLSGVQWSSGGSPTTISVYIAGTSGDETLTHGAQSITAQDSITQAEIDAMNEAMSMIADVCNITFTAVASQADADLIWACVDNVDGQGALGWANFPGGAYSSIHGDYQSVITVNQDAYVGPAIEVGGYDYITFIHELGHALGLAHPHDNAGLSSIFPSVSGPFGDYGDYDMNQGVYTMMSYNDGWQTAPAGSSYYADLGWEGTPMALDIAALQLMYGANMTTATGDDTYTLSGSNVAGTYYSCIWDAGGTDEIVGAASVANLIDLRAATLGDEVGGGGFVSYANGVFGGFTIANGVVIENATGGSLDDAIIGNGAANALSGLGGADSVAGDAGADTLLGGAGADTLDGGADGDSISGGADNDTLVGDAGDDVLDGGSGTDTFTFEGVFGNDTLSGAADLGETANVISFGSLVTEAMITTALAANNDDLLVTVAGGSGGTTQSGTILLAGWATAQAGGAGFGSIVWSAGGGGSIDLTTDLFAADPDPTPDPAPDPTPAPIIGGRGSDALTGTTSSEMINSGAGNDVASALGGDDTLVGYSGNDTLYGGAGDDSITGDQNNDRLYGEDGNDTLDGGAGYDLCEGGDGDDLILGGTFNDTLDGGAGSDTVDGGVGTDRILGGADGDSLSGGRDNDIVDGEDGDDLLFGDDGRDQLLGSGGGDTLDGGRDNDRLDGGEGDDVLLGGVGLDTLTGAAGDDTLDGGAHKDIYMFSGDFGHDTIVSMLHGDQINLGTFRAVKGGAIKMADLLLTTSGSDVVIEFDFDRNLVADTVDLDGDAVADSVSITLQDTVIAEVTASDFIM</sequence>
<evidence type="ECO:0000256" key="7">
    <source>
        <dbReference type="ARBA" id="ARBA00022737"/>
    </source>
</evidence>
<evidence type="ECO:0000256" key="10">
    <source>
        <dbReference type="SAM" id="MobiDB-lite"/>
    </source>
</evidence>
<dbReference type="PRINTS" id="PR00313">
    <property type="entry name" value="CABNDNGRPT"/>
</dbReference>
<keyword evidence="4" id="KW-0964">Secreted</keyword>
<keyword evidence="6" id="KW-0479">Metal-binding</keyword>
<evidence type="ECO:0000256" key="3">
    <source>
        <dbReference type="ARBA" id="ARBA00009490"/>
    </source>
</evidence>
<dbReference type="SMART" id="SM00235">
    <property type="entry name" value="ZnMc"/>
    <property type="match status" value="1"/>
</dbReference>
<dbReference type="GO" id="GO:0004222">
    <property type="term" value="F:metalloendopeptidase activity"/>
    <property type="evidence" value="ECO:0007669"/>
    <property type="project" value="InterPro"/>
</dbReference>
<evidence type="ECO:0000259" key="11">
    <source>
        <dbReference type="SMART" id="SM00235"/>
    </source>
</evidence>
<dbReference type="RefSeq" id="WP_111350575.1">
    <property type="nucleotide sequence ID" value="NZ_QHHQ01000006.1"/>
</dbReference>
<evidence type="ECO:0000256" key="9">
    <source>
        <dbReference type="ARBA" id="ARBA00022833"/>
    </source>
</evidence>
<comment type="subcellular location">
    <subcellularLocation>
        <location evidence="2">Secreted</location>
    </subcellularLocation>
</comment>
<dbReference type="Gene3D" id="2.150.10.10">
    <property type="entry name" value="Serralysin-like metalloprotease, C-terminal"/>
    <property type="match status" value="4"/>
</dbReference>
<evidence type="ECO:0000313" key="12">
    <source>
        <dbReference type="EMBL" id="RAH99014.1"/>
    </source>
</evidence>
<dbReference type="AlphaFoldDB" id="A0A8B2NMI1"/>
<dbReference type="Pfam" id="PF00413">
    <property type="entry name" value="Peptidase_M10"/>
    <property type="match status" value="1"/>
</dbReference>
<dbReference type="Proteomes" id="UP000249590">
    <property type="component" value="Unassembled WGS sequence"/>
</dbReference>
<comment type="similarity">
    <text evidence="3">Belongs to the peptidase M10B family.</text>
</comment>
<feature type="compositionally biased region" description="Pro residues" evidence="10">
    <location>
        <begin position="505"/>
        <end position="517"/>
    </location>
</feature>
<protein>
    <recommendedName>
        <fullName evidence="11">Peptidase metallopeptidase domain-containing protein</fullName>
    </recommendedName>
</protein>
<feature type="domain" description="Peptidase metallopeptidase" evidence="11">
    <location>
        <begin position="23"/>
        <end position="198"/>
    </location>
</feature>
<name>A0A8B2NMI1_9HYPH</name>
<dbReference type="GO" id="GO:0006508">
    <property type="term" value="P:proteolysis"/>
    <property type="evidence" value="ECO:0007669"/>
    <property type="project" value="UniProtKB-KW"/>
</dbReference>
<dbReference type="CDD" id="cd04277">
    <property type="entry name" value="ZnMc_serralysin_like"/>
    <property type="match status" value="1"/>
</dbReference>
<feature type="compositionally biased region" description="Basic and acidic residues" evidence="10">
    <location>
        <begin position="682"/>
        <end position="692"/>
    </location>
</feature>
<feature type="compositionally biased region" description="Low complexity" evidence="10">
    <location>
        <begin position="624"/>
        <end position="648"/>
    </location>
</feature>
<feature type="compositionally biased region" description="Acidic residues" evidence="10">
    <location>
        <begin position="653"/>
        <end position="664"/>
    </location>
</feature>
<dbReference type="GO" id="GO:0005509">
    <property type="term" value="F:calcium ion binding"/>
    <property type="evidence" value="ECO:0007669"/>
    <property type="project" value="InterPro"/>
</dbReference>
<dbReference type="Pfam" id="PF08548">
    <property type="entry name" value="Peptidase_M10_C"/>
    <property type="match status" value="1"/>
</dbReference>
<evidence type="ECO:0000256" key="4">
    <source>
        <dbReference type="ARBA" id="ARBA00022525"/>
    </source>
</evidence>
<keyword evidence="9" id="KW-0862">Zinc</keyword>
<dbReference type="InterPro" id="IPR011049">
    <property type="entry name" value="Serralysin-like_metalloprot_C"/>
</dbReference>